<dbReference type="Proteomes" id="UP000277858">
    <property type="component" value="Chromosome"/>
</dbReference>
<feature type="region of interest" description="Disordered" evidence="1">
    <location>
        <begin position="146"/>
        <end position="170"/>
    </location>
</feature>
<dbReference type="InterPro" id="IPR029069">
    <property type="entry name" value="HotDog_dom_sf"/>
</dbReference>
<dbReference type="GO" id="GO:0019171">
    <property type="term" value="F:(3R)-hydroxyacyl-[acyl-carrier-protein] dehydratase activity"/>
    <property type="evidence" value="ECO:0007669"/>
    <property type="project" value="TreeGrafter"/>
</dbReference>
<keyword evidence="3" id="KW-1185">Reference proteome</keyword>
<sequence>MAGEDTPENLPPGRMPTTRGGVIRSSDLEPLAAFLDRVPRPGIVPLCWHWCQLLDPVDPRLLDGDGFLIGGMATPDRGMTRMFAGGRVHTLRPLRLDVETTRTTRFSSVISKKGRHGEFQLVTLTSTWVQEDQKALVDEQDYVFTTAPSPSRPSVTDTPLTTQPTEPGGQLRPGQIYVSEPMLVAFSGLTANPYRLHWDRDFCTREGHPGLVIHGPLQALWLADEFTRRDVDGVGRTFSYRLTAPATAPSVMTVDQTRDGGMEVRRSDGTVTAIATLI</sequence>
<gene>
    <name evidence="2" type="ORF">NCTC13652_01845</name>
</gene>
<proteinExistence type="predicted"/>
<dbReference type="SUPFAM" id="SSF54637">
    <property type="entry name" value="Thioesterase/thiol ester dehydrase-isomerase"/>
    <property type="match status" value="1"/>
</dbReference>
<evidence type="ECO:0000313" key="3">
    <source>
        <dbReference type="Proteomes" id="UP000277858"/>
    </source>
</evidence>
<dbReference type="PANTHER" id="PTHR28152">
    <property type="entry name" value="HYDROXYACYL-THIOESTER DEHYDRATASE TYPE 2, MITOCHONDRIAL"/>
    <property type="match status" value="1"/>
</dbReference>
<dbReference type="AlphaFoldDB" id="A0A448P0G7"/>
<dbReference type="Gene3D" id="3.10.129.10">
    <property type="entry name" value="Hotdog Thioesterase"/>
    <property type="match status" value="2"/>
</dbReference>
<dbReference type="STRING" id="1122997.GCA_000425285_00213"/>
<evidence type="ECO:0000313" key="2">
    <source>
        <dbReference type="EMBL" id="VEI03635.1"/>
    </source>
</evidence>
<dbReference type="PANTHER" id="PTHR28152:SF1">
    <property type="entry name" value="HYDROXYACYL-THIOESTER DEHYDRATASE TYPE 2, MITOCHONDRIAL"/>
    <property type="match status" value="1"/>
</dbReference>
<organism evidence="2 3">
    <name type="scientific">Acidipropionibacterium jensenii</name>
    <dbReference type="NCBI Taxonomy" id="1749"/>
    <lineage>
        <taxon>Bacteria</taxon>
        <taxon>Bacillati</taxon>
        <taxon>Actinomycetota</taxon>
        <taxon>Actinomycetes</taxon>
        <taxon>Propionibacteriales</taxon>
        <taxon>Propionibacteriaceae</taxon>
        <taxon>Acidipropionibacterium</taxon>
    </lineage>
</organism>
<dbReference type="InterPro" id="IPR052741">
    <property type="entry name" value="Mitochondrial_HTD2"/>
</dbReference>
<evidence type="ECO:0000256" key="1">
    <source>
        <dbReference type="SAM" id="MobiDB-lite"/>
    </source>
</evidence>
<dbReference type="EMBL" id="LR134473">
    <property type="protein sequence ID" value="VEI03635.1"/>
    <property type="molecule type" value="Genomic_DNA"/>
</dbReference>
<name>A0A448P0G7_9ACTN</name>
<feature type="region of interest" description="Disordered" evidence="1">
    <location>
        <begin position="1"/>
        <end position="22"/>
    </location>
</feature>
<accession>A0A448P0G7</accession>
<protein>
    <submittedName>
        <fullName evidence="2">Uncharacterized conserved protein</fullName>
    </submittedName>
</protein>
<reference evidence="2 3" key="1">
    <citation type="submission" date="2018-12" db="EMBL/GenBank/DDBJ databases">
        <authorList>
            <consortium name="Pathogen Informatics"/>
        </authorList>
    </citation>
    <scope>NUCLEOTIDE SEQUENCE [LARGE SCALE GENOMIC DNA]</scope>
    <source>
        <strain evidence="2 3">NCTC13652</strain>
    </source>
</reference>
<feature type="compositionally biased region" description="Polar residues" evidence="1">
    <location>
        <begin position="146"/>
        <end position="165"/>
    </location>
</feature>